<dbReference type="SUPFAM" id="SSF52833">
    <property type="entry name" value="Thioredoxin-like"/>
    <property type="match status" value="1"/>
</dbReference>
<dbReference type="Pfam" id="PF00085">
    <property type="entry name" value="Thioredoxin"/>
    <property type="match status" value="1"/>
</dbReference>
<keyword evidence="4" id="KW-0676">Redox-active center</keyword>
<dbReference type="CDD" id="cd02966">
    <property type="entry name" value="TlpA_like_family"/>
    <property type="match status" value="1"/>
</dbReference>
<keyword evidence="3" id="KW-1015">Disulfide bond</keyword>
<dbReference type="PANTHER" id="PTHR42852">
    <property type="entry name" value="THIOL:DISULFIDE INTERCHANGE PROTEIN DSBE"/>
    <property type="match status" value="1"/>
</dbReference>
<dbReference type="PROSITE" id="PS51352">
    <property type="entry name" value="THIOREDOXIN_2"/>
    <property type="match status" value="1"/>
</dbReference>
<dbReference type="OrthoDB" id="2121326at2759"/>
<evidence type="ECO:0000256" key="3">
    <source>
        <dbReference type="ARBA" id="ARBA00023157"/>
    </source>
</evidence>
<evidence type="ECO:0000313" key="6">
    <source>
        <dbReference type="EMBL" id="GJJ71425.1"/>
    </source>
</evidence>
<evidence type="ECO:0000256" key="1">
    <source>
        <dbReference type="ARBA" id="ARBA00004196"/>
    </source>
</evidence>
<dbReference type="Gene3D" id="3.40.30.10">
    <property type="entry name" value="Glutaredoxin"/>
    <property type="match status" value="1"/>
</dbReference>
<comment type="caution">
    <text evidence="6">The sequence shown here is derived from an EMBL/GenBank/DDBJ whole genome shotgun (WGS) entry which is preliminary data.</text>
</comment>
<reference evidence="6" key="2">
    <citation type="journal article" date="2022" name="Microbiol. Resour. Announc.">
        <title>Whole-Genome Sequence of Entomortierella parvispora E1425, a Mucoromycotan Fungus Associated with Burkholderiaceae-Related Endosymbiotic Bacteria.</title>
        <authorList>
            <person name="Herlambang A."/>
            <person name="Guo Y."/>
            <person name="Takashima Y."/>
            <person name="Narisawa K."/>
            <person name="Ohta H."/>
            <person name="Nishizawa T."/>
        </authorList>
    </citation>
    <scope>NUCLEOTIDE SEQUENCE</scope>
    <source>
        <strain evidence="6">E1425</strain>
    </source>
</reference>
<evidence type="ECO:0000256" key="2">
    <source>
        <dbReference type="ARBA" id="ARBA00022748"/>
    </source>
</evidence>
<accession>A0A9P3LV67</accession>
<dbReference type="InterPro" id="IPR013766">
    <property type="entry name" value="Thioredoxin_domain"/>
</dbReference>
<keyword evidence="2" id="KW-0201">Cytochrome c-type biogenesis</keyword>
<dbReference type="PANTHER" id="PTHR42852:SF6">
    <property type="entry name" value="THIOL:DISULFIDE INTERCHANGE PROTEIN DSBE"/>
    <property type="match status" value="1"/>
</dbReference>
<name>A0A9P3LV67_9FUNG</name>
<dbReference type="EMBL" id="BQFW01000005">
    <property type="protein sequence ID" value="GJJ71425.1"/>
    <property type="molecule type" value="Genomic_DNA"/>
</dbReference>
<organism evidence="6 7">
    <name type="scientific">Entomortierella parvispora</name>
    <dbReference type="NCBI Taxonomy" id="205924"/>
    <lineage>
        <taxon>Eukaryota</taxon>
        <taxon>Fungi</taxon>
        <taxon>Fungi incertae sedis</taxon>
        <taxon>Mucoromycota</taxon>
        <taxon>Mortierellomycotina</taxon>
        <taxon>Mortierellomycetes</taxon>
        <taxon>Mortierellales</taxon>
        <taxon>Mortierellaceae</taxon>
        <taxon>Entomortierella</taxon>
    </lineage>
</organism>
<evidence type="ECO:0000259" key="5">
    <source>
        <dbReference type="PROSITE" id="PS51352"/>
    </source>
</evidence>
<keyword evidence="7" id="KW-1185">Reference proteome</keyword>
<dbReference type="InterPro" id="IPR050553">
    <property type="entry name" value="Thioredoxin_ResA/DsbE_sf"/>
</dbReference>
<feature type="domain" description="Thioredoxin" evidence="5">
    <location>
        <begin position="49"/>
        <end position="237"/>
    </location>
</feature>
<dbReference type="InterPro" id="IPR036249">
    <property type="entry name" value="Thioredoxin-like_sf"/>
</dbReference>
<protein>
    <recommendedName>
        <fullName evidence="5">Thioredoxin domain-containing protein</fullName>
    </recommendedName>
</protein>
<dbReference type="Proteomes" id="UP000827284">
    <property type="component" value="Unassembled WGS sequence"/>
</dbReference>
<proteinExistence type="predicted"/>
<gene>
    <name evidence="6" type="ORF">EMPS_03775</name>
</gene>
<dbReference type="AlphaFoldDB" id="A0A9P3LV67"/>
<reference evidence="6" key="1">
    <citation type="submission" date="2021-11" db="EMBL/GenBank/DDBJ databases">
        <authorList>
            <person name="Herlambang A."/>
            <person name="Guo Y."/>
            <person name="Takashima Y."/>
            <person name="Nishizawa T."/>
        </authorList>
    </citation>
    <scope>NUCLEOTIDE SEQUENCE</scope>
    <source>
        <strain evidence="6">E1425</strain>
    </source>
</reference>
<sequence>MTKETPEQLREIGQAYFGLLVRPFRDKYEENWDEESFWKAVEQFKIKVRELGYEDPRQALTVYGGLSFGDLRDNLRKGPPKCFRKGWKSEMLGESVDITFALRQCSHLHGPEFTGNESIVVLDLWATWCGACIKAAPEISELAEEYVGQVSFVGIVNDGVHEDKEHDVQKVKECLESNREGFKFANFIDDRNYIQENIFKKSGYSGVPCYIIIANRVVMYVGSGREGFKEALKAAVEGTIMV</sequence>
<evidence type="ECO:0000313" key="7">
    <source>
        <dbReference type="Proteomes" id="UP000827284"/>
    </source>
</evidence>
<comment type="subcellular location">
    <subcellularLocation>
        <location evidence="1">Cell envelope</location>
    </subcellularLocation>
</comment>
<evidence type="ECO:0000256" key="4">
    <source>
        <dbReference type="ARBA" id="ARBA00023284"/>
    </source>
</evidence>
<dbReference type="GO" id="GO:0017004">
    <property type="term" value="P:cytochrome complex assembly"/>
    <property type="evidence" value="ECO:0007669"/>
    <property type="project" value="UniProtKB-KW"/>
</dbReference>